<dbReference type="InterPro" id="IPR017850">
    <property type="entry name" value="Alkaline_phosphatase_core_sf"/>
</dbReference>
<dbReference type="SUPFAM" id="SSF53649">
    <property type="entry name" value="Alkaline phosphatase-like"/>
    <property type="match status" value="1"/>
</dbReference>
<dbReference type="PANTHER" id="PTHR30443:SF0">
    <property type="entry name" value="PHOSPHOETHANOLAMINE TRANSFERASE EPTA"/>
    <property type="match status" value="1"/>
</dbReference>
<organism evidence="9 10">
    <name type="scientific">Pinibacter soli</name>
    <dbReference type="NCBI Taxonomy" id="3044211"/>
    <lineage>
        <taxon>Bacteria</taxon>
        <taxon>Pseudomonadati</taxon>
        <taxon>Bacteroidota</taxon>
        <taxon>Chitinophagia</taxon>
        <taxon>Chitinophagales</taxon>
        <taxon>Chitinophagaceae</taxon>
        <taxon>Pinibacter</taxon>
    </lineage>
</organism>
<comment type="subcellular location">
    <subcellularLocation>
        <location evidence="1">Cell membrane</location>
        <topology evidence="1">Multi-pass membrane protein</topology>
    </subcellularLocation>
</comment>
<evidence type="ECO:0000313" key="10">
    <source>
        <dbReference type="Proteomes" id="UP001226434"/>
    </source>
</evidence>
<accession>A0ABT6R7J7</accession>
<comment type="caution">
    <text evidence="9">The sequence shown here is derived from an EMBL/GenBank/DDBJ whole genome shotgun (WGS) entry which is preliminary data.</text>
</comment>
<feature type="transmembrane region" description="Helical" evidence="7">
    <location>
        <begin position="61"/>
        <end position="83"/>
    </location>
</feature>
<sequence>MLLHKEIHKGLLGLVVNSSIREATELLGWLIVPILAIVITAFFAGFYLMKQLPQKINVKTGFVASIIGLMLLSILGLANIRYYDNFYNAVSANFKNSFPTRYYFDFLNDYRNTWKISNEEYLRATKDFKFGAIRTSSTNKRRIVVLVIGESCRYDHWQINGYSRQTSPLLAKEHNLFSFHNVASGASVTHRSVPMLITRAGVETWSDHFTQKGLLYAFREAGYYTAWVSNQEKEISTANLHIADADTALIKDYNDNNNFMVANNYDENLLHPLTRLIKEKSSDIFIVLHTLGSHWDYRFRVPAGKEKFPVKDFYIFNHSLADKQNIVNAYDNTIAYTDEFLDSVITTLKMTSEEACLLFISDHGESLMDNGDYNILHAFEPCYYSIQVPLFFWFSDALVNANPHFTDGLTGNQNKAVSSAESIFYTTLHLGNIDIPSDPNFKKRDLFSSSFVESKQKVLKENNTITTLPVLKAEMNSEKRN</sequence>
<evidence type="ECO:0000256" key="3">
    <source>
        <dbReference type="ARBA" id="ARBA00022679"/>
    </source>
</evidence>
<evidence type="ECO:0000256" key="4">
    <source>
        <dbReference type="ARBA" id="ARBA00022692"/>
    </source>
</evidence>
<protein>
    <submittedName>
        <fullName evidence="9">Phosphoethanolamine transferase</fullName>
    </submittedName>
</protein>
<dbReference type="InterPro" id="IPR000917">
    <property type="entry name" value="Sulfatase_N"/>
</dbReference>
<reference evidence="9 10" key="1">
    <citation type="submission" date="2023-05" db="EMBL/GenBank/DDBJ databases">
        <title>Genome sequence of Pinibacter sp. MAH-24.</title>
        <authorList>
            <person name="Huq M.A."/>
        </authorList>
    </citation>
    <scope>NUCLEOTIDE SEQUENCE [LARGE SCALE GENOMIC DNA]</scope>
    <source>
        <strain evidence="9 10">MAH-24</strain>
    </source>
</reference>
<gene>
    <name evidence="9" type="ORF">QJ048_01475</name>
</gene>
<keyword evidence="4 7" id="KW-0812">Transmembrane</keyword>
<evidence type="ECO:0000256" key="6">
    <source>
        <dbReference type="ARBA" id="ARBA00023136"/>
    </source>
</evidence>
<evidence type="ECO:0000313" key="9">
    <source>
        <dbReference type="EMBL" id="MDI3318418.1"/>
    </source>
</evidence>
<keyword evidence="2" id="KW-1003">Cell membrane</keyword>
<proteinExistence type="predicted"/>
<dbReference type="CDD" id="cd16017">
    <property type="entry name" value="LptA"/>
    <property type="match status" value="1"/>
</dbReference>
<dbReference type="InterPro" id="IPR058130">
    <property type="entry name" value="PEA_transf_C"/>
</dbReference>
<dbReference type="PANTHER" id="PTHR30443">
    <property type="entry name" value="INNER MEMBRANE PROTEIN"/>
    <property type="match status" value="1"/>
</dbReference>
<evidence type="ECO:0000256" key="7">
    <source>
        <dbReference type="SAM" id="Phobius"/>
    </source>
</evidence>
<dbReference type="InterPro" id="IPR040423">
    <property type="entry name" value="PEA_transferase"/>
</dbReference>
<evidence type="ECO:0000256" key="1">
    <source>
        <dbReference type="ARBA" id="ARBA00004651"/>
    </source>
</evidence>
<keyword evidence="6 7" id="KW-0472">Membrane</keyword>
<feature type="transmembrane region" description="Helical" evidence="7">
    <location>
        <begin position="26"/>
        <end position="49"/>
    </location>
</feature>
<evidence type="ECO:0000259" key="8">
    <source>
        <dbReference type="Pfam" id="PF00884"/>
    </source>
</evidence>
<dbReference type="RefSeq" id="WP_282332550.1">
    <property type="nucleotide sequence ID" value="NZ_JASBRG010000001.1"/>
</dbReference>
<keyword evidence="5 7" id="KW-1133">Transmembrane helix</keyword>
<evidence type="ECO:0000256" key="2">
    <source>
        <dbReference type="ARBA" id="ARBA00022475"/>
    </source>
</evidence>
<keyword evidence="10" id="KW-1185">Reference proteome</keyword>
<dbReference type="Proteomes" id="UP001226434">
    <property type="component" value="Unassembled WGS sequence"/>
</dbReference>
<dbReference type="Gene3D" id="3.40.720.10">
    <property type="entry name" value="Alkaline Phosphatase, subunit A"/>
    <property type="match status" value="1"/>
</dbReference>
<feature type="domain" description="Sulfatase N-terminal" evidence="8">
    <location>
        <begin position="143"/>
        <end position="432"/>
    </location>
</feature>
<dbReference type="Pfam" id="PF00884">
    <property type="entry name" value="Sulfatase"/>
    <property type="match status" value="1"/>
</dbReference>
<name>A0ABT6R7J7_9BACT</name>
<evidence type="ECO:0000256" key="5">
    <source>
        <dbReference type="ARBA" id="ARBA00022989"/>
    </source>
</evidence>
<keyword evidence="3 9" id="KW-0808">Transferase</keyword>
<dbReference type="EMBL" id="JASBRG010000001">
    <property type="protein sequence ID" value="MDI3318418.1"/>
    <property type="molecule type" value="Genomic_DNA"/>
</dbReference>
<dbReference type="GO" id="GO:0016740">
    <property type="term" value="F:transferase activity"/>
    <property type="evidence" value="ECO:0007669"/>
    <property type="project" value="UniProtKB-KW"/>
</dbReference>